<protein>
    <submittedName>
        <fullName evidence="9">HAD-IC family P-type ATPase</fullName>
    </submittedName>
</protein>
<dbReference type="SFLD" id="SFLDS00003">
    <property type="entry name" value="Haloacid_Dehalogenase"/>
    <property type="match status" value="1"/>
</dbReference>
<feature type="transmembrane region" description="Helical" evidence="7">
    <location>
        <begin position="775"/>
        <end position="799"/>
    </location>
</feature>
<comment type="caution">
    <text evidence="9">The sequence shown here is derived from an EMBL/GenBank/DDBJ whole genome shotgun (WGS) entry which is preliminary data.</text>
</comment>
<dbReference type="SUPFAM" id="SSF81660">
    <property type="entry name" value="Metal cation-transporting ATPase, ATP-binding domain N"/>
    <property type="match status" value="1"/>
</dbReference>
<dbReference type="Proteomes" id="UP000824044">
    <property type="component" value="Unassembled WGS sequence"/>
</dbReference>
<gene>
    <name evidence="9" type="ORF">H9812_02080</name>
</gene>
<evidence type="ECO:0000256" key="2">
    <source>
        <dbReference type="ARBA" id="ARBA00022692"/>
    </source>
</evidence>
<keyword evidence="3" id="KW-1278">Translocase</keyword>
<dbReference type="SUPFAM" id="SSF56784">
    <property type="entry name" value="HAD-like"/>
    <property type="match status" value="1"/>
</dbReference>
<evidence type="ECO:0000256" key="7">
    <source>
        <dbReference type="SAM" id="Phobius"/>
    </source>
</evidence>
<dbReference type="SFLD" id="SFLDF00027">
    <property type="entry name" value="p-type_atpase"/>
    <property type="match status" value="1"/>
</dbReference>
<dbReference type="SFLD" id="SFLDG00002">
    <property type="entry name" value="C1.7:_P-type_atpase_like"/>
    <property type="match status" value="1"/>
</dbReference>
<evidence type="ECO:0000313" key="9">
    <source>
        <dbReference type="EMBL" id="HIZ24249.1"/>
    </source>
</evidence>
<dbReference type="Pfam" id="PF00702">
    <property type="entry name" value="Hydrolase"/>
    <property type="match status" value="1"/>
</dbReference>
<organism evidence="9 10">
    <name type="scientific">Candidatus Gallimonas intestinigallinarum</name>
    <dbReference type="NCBI Taxonomy" id="2838604"/>
    <lineage>
        <taxon>Bacteria</taxon>
        <taxon>Bacillati</taxon>
        <taxon>Bacillota</taxon>
        <taxon>Clostridia</taxon>
        <taxon>Candidatus Gallimonas</taxon>
    </lineage>
</organism>
<dbReference type="GO" id="GO:0005524">
    <property type="term" value="F:ATP binding"/>
    <property type="evidence" value="ECO:0007669"/>
    <property type="project" value="InterPro"/>
</dbReference>
<feature type="region of interest" description="Disordered" evidence="6">
    <location>
        <begin position="1"/>
        <end position="25"/>
    </location>
</feature>
<dbReference type="NCBIfam" id="TIGR01494">
    <property type="entry name" value="ATPase_P-type"/>
    <property type="match status" value="2"/>
</dbReference>
<comment type="subcellular location">
    <subcellularLocation>
        <location evidence="1">Membrane</location>
        <topology evidence="1">Multi-pass membrane protein</topology>
    </subcellularLocation>
</comment>
<feature type="transmembrane region" description="Helical" evidence="7">
    <location>
        <begin position="746"/>
        <end position="763"/>
    </location>
</feature>
<dbReference type="InterPro" id="IPR001757">
    <property type="entry name" value="P_typ_ATPase"/>
</dbReference>
<dbReference type="Pfam" id="PF00122">
    <property type="entry name" value="E1-E2_ATPase"/>
    <property type="match status" value="1"/>
</dbReference>
<keyword evidence="2 7" id="KW-0812">Transmembrane</keyword>
<dbReference type="PRINTS" id="PR00120">
    <property type="entry name" value="HATPASE"/>
</dbReference>
<dbReference type="InterPro" id="IPR059000">
    <property type="entry name" value="ATPase_P-type_domA"/>
</dbReference>
<reference evidence="9" key="1">
    <citation type="journal article" date="2021" name="PeerJ">
        <title>Extensive microbial diversity within the chicken gut microbiome revealed by metagenomics and culture.</title>
        <authorList>
            <person name="Gilroy R."/>
            <person name="Ravi A."/>
            <person name="Getino M."/>
            <person name="Pursley I."/>
            <person name="Horton D.L."/>
            <person name="Alikhan N.F."/>
            <person name="Baker D."/>
            <person name="Gharbi K."/>
            <person name="Hall N."/>
            <person name="Watson M."/>
            <person name="Adriaenssens E.M."/>
            <person name="Foster-Nyarko E."/>
            <person name="Jarju S."/>
            <person name="Secka A."/>
            <person name="Antonio M."/>
            <person name="Oren A."/>
            <person name="Chaudhuri R.R."/>
            <person name="La Ragione R."/>
            <person name="Hildebrand F."/>
            <person name="Pallen M.J."/>
        </authorList>
    </citation>
    <scope>NUCLEOTIDE SEQUENCE</scope>
    <source>
        <strain evidence="9">CHK33-5263</strain>
    </source>
</reference>
<dbReference type="GO" id="GO:0016887">
    <property type="term" value="F:ATP hydrolysis activity"/>
    <property type="evidence" value="ECO:0007669"/>
    <property type="project" value="InterPro"/>
</dbReference>
<keyword evidence="4 7" id="KW-1133">Transmembrane helix</keyword>
<evidence type="ECO:0000259" key="8">
    <source>
        <dbReference type="Pfam" id="PF00122"/>
    </source>
</evidence>
<dbReference type="Gene3D" id="3.40.50.1000">
    <property type="entry name" value="HAD superfamily/HAD-like"/>
    <property type="match status" value="1"/>
</dbReference>
<dbReference type="InterPro" id="IPR023214">
    <property type="entry name" value="HAD_sf"/>
</dbReference>
<dbReference type="AlphaFoldDB" id="A0A9D2DWE1"/>
<evidence type="ECO:0000256" key="1">
    <source>
        <dbReference type="ARBA" id="ARBA00004141"/>
    </source>
</evidence>
<name>A0A9D2DWE1_9FIRM</name>
<keyword evidence="5 7" id="KW-0472">Membrane</keyword>
<reference evidence="9" key="2">
    <citation type="submission" date="2021-04" db="EMBL/GenBank/DDBJ databases">
        <authorList>
            <person name="Gilroy R."/>
        </authorList>
    </citation>
    <scope>NUCLEOTIDE SEQUENCE</scope>
    <source>
        <strain evidence="9">CHK33-5263</strain>
    </source>
</reference>
<feature type="transmembrane region" description="Helical" evidence="7">
    <location>
        <begin position="670"/>
        <end position="688"/>
    </location>
</feature>
<evidence type="ECO:0000256" key="5">
    <source>
        <dbReference type="ARBA" id="ARBA00023136"/>
    </source>
</evidence>
<evidence type="ECO:0000313" key="10">
    <source>
        <dbReference type="Proteomes" id="UP000824044"/>
    </source>
</evidence>
<dbReference type="InterPro" id="IPR018303">
    <property type="entry name" value="ATPase_P-typ_P_site"/>
</dbReference>
<dbReference type="InterPro" id="IPR008250">
    <property type="entry name" value="ATPase_P-typ_transduc_dom_A_sf"/>
</dbReference>
<proteinExistence type="predicted"/>
<dbReference type="PANTHER" id="PTHR42861">
    <property type="entry name" value="CALCIUM-TRANSPORTING ATPASE"/>
    <property type="match status" value="1"/>
</dbReference>
<feature type="transmembrane region" description="Helical" evidence="7">
    <location>
        <begin position="637"/>
        <end position="658"/>
    </location>
</feature>
<accession>A0A9D2DWE1</accession>
<dbReference type="PROSITE" id="PS00154">
    <property type="entry name" value="ATPASE_E1_E2"/>
    <property type="match status" value="1"/>
</dbReference>
<dbReference type="GO" id="GO:0016020">
    <property type="term" value="C:membrane"/>
    <property type="evidence" value="ECO:0007669"/>
    <property type="project" value="UniProtKB-SubCell"/>
</dbReference>
<dbReference type="InterPro" id="IPR023299">
    <property type="entry name" value="ATPase_P-typ_cyto_dom_N"/>
</dbReference>
<feature type="transmembrane region" description="Helical" evidence="7">
    <location>
        <begin position="700"/>
        <end position="726"/>
    </location>
</feature>
<dbReference type="InterPro" id="IPR036412">
    <property type="entry name" value="HAD-like_sf"/>
</dbReference>
<dbReference type="EMBL" id="DXBS01000043">
    <property type="protein sequence ID" value="HIZ24249.1"/>
    <property type="molecule type" value="Genomic_DNA"/>
</dbReference>
<dbReference type="InterPro" id="IPR023298">
    <property type="entry name" value="ATPase_P-typ_TM_dom_sf"/>
</dbReference>
<feature type="transmembrane region" description="Helical" evidence="7">
    <location>
        <begin position="112"/>
        <end position="132"/>
    </location>
</feature>
<feature type="transmembrane region" description="Helical" evidence="7">
    <location>
        <begin position="83"/>
        <end position="106"/>
    </location>
</feature>
<dbReference type="Gene3D" id="1.20.1110.10">
    <property type="entry name" value="Calcium-transporting ATPase, transmembrane domain"/>
    <property type="match status" value="1"/>
</dbReference>
<feature type="transmembrane region" description="Helical" evidence="7">
    <location>
        <begin position="257"/>
        <end position="276"/>
    </location>
</feature>
<dbReference type="Gene3D" id="3.40.1110.10">
    <property type="entry name" value="Calcium-transporting ATPase, cytoplasmic domain N"/>
    <property type="match status" value="1"/>
</dbReference>
<evidence type="ECO:0000256" key="3">
    <source>
        <dbReference type="ARBA" id="ARBA00022967"/>
    </source>
</evidence>
<dbReference type="InterPro" id="IPR044492">
    <property type="entry name" value="P_typ_ATPase_HD_dom"/>
</dbReference>
<dbReference type="PRINTS" id="PR00119">
    <property type="entry name" value="CATATPASE"/>
</dbReference>
<evidence type="ECO:0000256" key="4">
    <source>
        <dbReference type="ARBA" id="ARBA00022989"/>
    </source>
</evidence>
<feature type="transmembrane region" description="Helical" evidence="7">
    <location>
        <begin position="288"/>
        <end position="314"/>
    </location>
</feature>
<evidence type="ECO:0000256" key="6">
    <source>
        <dbReference type="SAM" id="MobiDB-lite"/>
    </source>
</evidence>
<sequence>MNEQDSLHPDRAPAQEKPAEHKTRKQLMKHFRHAKHIPEAEDVERFSPDPDTGLTEEQVDARFSQMLFNDVNKKYSKSYTSIFVGNICTVFNLLCVIVALALVYAGAELSQFLFVAIFAANLLIGIIQEILAKKQIDKLAVLVTSTAKVVRGGAKREINVRDIVLDDILILEAGQQIPADCILLDGNAEVNESLLTGESVPVKKAPGEILYAGSFVASGACRVRADKVGRATYLNSLTSKAKKYKKPRSEIMNSIHVFIRAISLLIPLVAAAMVWISLLDPTNTVSAIIQSTCAVVVGMIPSGLLLLTSFAMAVGVRRLAKKHTLVQDLYSLEMLARVNVLCLDKTGTITDGRMTVSDCMILNTFVDHTLDEVMASMLAALDDNNQTSMALHERFGHSPVMHPTATIPFSSKRKLSAVTFGEEGTFVMGAPEFVLRPMPPKVDKIVKQYAAGGLRVLVLAYSPGAIVGDKVPSVLRPAAIITLADNIRADAAKTIAWFRENDVDIKIISGDNPVTVAEVARRVGVPNAEQYVSLDGLTEPEVENLADKYTVFGRVTPEQKAILVRALKQRGDTVAMTGDGVNDILALKEADCAISVAAGSEAARNVSHLVLTDNNFLSLPDVVYEGRRVINNIKSSASLYIMKTLFTVFVAVLCFFLREKYFFTTNNMLLFETMVTALPSMVLALQPNGERVKGKFIPFVLARAIPGAVTLLLCVLAVYAGIQLFPEEFGGLYIGIDQGNGATMDAINPLFVLAVTFGGLVMLSHILKPFNWLRALVYAFSVGVSILVLCVPVLGNLIYTGWSTIQLDLTQTLYLCCIILAAFPVSGWLVKLGDFLSPND</sequence>
<feature type="transmembrane region" description="Helical" evidence="7">
    <location>
        <begin position="811"/>
        <end position="830"/>
    </location>
</feature>
<feature type="compositionally biased region" description="Basic and acidic residues" evidence="6">
    <location>
        <begin position="1"/>
        <end position="21"/>
    </location>
</feature>
<dbReference type="SUPFAM" id="SSF81665">
    <property type="entry name" value="Calcium ATPase, transmembrane domain M"/>
    <property type="match status" value="1"/>
</dbReference>
<dbReference type="SUPFAM" id="SSF81653">
    <property type="entry name" value="Calcium ATPase, transduction domain A"/>
    <property type="match status" value="1"/>
</dbReference>
<dbReference type="Gene3D" id="2.70.150.10">
    <property type="entry name" value="Calcium-transporting ATPase, cytoplasmic transduction domain A"/>
    <property type="match status" value="1"/>
</dbReference>
<feature type="domain" description="P-type ATPase A" evidence="8">
    <location>
        <begin position="143"/>
        <end position="240"/>
    </location>
</feature>